<feature type="domain" description="TnsA endonuclease N-terminal" evidence="2">
    <location>
        <begin position="72"/>
        <end position="165"/>
    </location>
</feature>
<keyword evidence="3" id="KW-0378">Hydrolase</keyword>
<comment type="caution">
    <text evidence="3">The sequence shown here is derived from an EMBL/GenBank/DDBJ whole genome shotgun (WGS) entry which is preliminary data.</text>
</comment>
<keyword evidence="3" id="KW-0255">Endonuclease</keyword>
<dbReference type="InterPro" id="IPR011335">
    <property type="entry name" value="Restrct_endonuc-II-like"/>
</dbReference>
<dbReference type="GO" id="GO:0004519">
    <property type="term" value="F:endonuclease activity"/>
    <property type="evidence" value="ECO:0007669"/>
    <property type="project" value="UniProtKB-KW"/>
</dbReference>
<dbReference type="InterPro" id="IPR011856">
    <property type="entry name" value="tRNA_endonuc-like_dom_sf"/>
</dbReference>
<gene>
    <name evidence="3" type="ORF">SAMN06296020_1256</name>
</gene>
<keyword evidence="3" id="KW-0540">Nuclease</keyword>
<dbReference type="InterPro" id="IPR014832">
    <property type="entry name" value="TnsA_C"/>
</dbReference>
<dbReference type="CDD" id="cd22362">
    <property type="entry name" value="TnsA_endonuclease-like"/>
    <property type="match status" value="1"/>
</dbReference>
<evidence type="ECO:0000313" key="4">
    <source>
        <dbReference type="Proteomes" id="UP001158066"/>
    </source>
</evidence>
<dbReference type="Gene3D" id="3.40.1350.10">
    <property type="match status" value="1"/>
</dbReference>
<accession>A0AA45WZ79</accession>
<protein>
    <submittedName>
        <fullName evidence="3">TnsA endonuclease N terminal</fullName>
    </submittedName>
</protein>
<organism evidence="3 4">
    <name type="scientific">Anoxynatronum buryatiense</name>
    <dbReference type="NCBI Taxonomy" id="489973"/>
    <lineage>
        <taxon>Bacteria</taxon>
        <taxon>Bacillati</taxon>
        <taxon>Bacillota</taxon>
        <taxon>Clostridia</taxon>
        <taxon>Eubacteriales</taxon>
        <taxon>Clostridiaceae</taxon>
        <taxon>Anoxynatronum</taxon>
    </lineage>
</organism>
<dbReference type="InterPro" id="IPR036388">
    <property type="entry name" value="WH-like_DNA-bd_sf"/>
</dbReference>
<sequence length="282" mass="33442">MKRNKDWNQAKYERFLKDGRGSGNFAEYKPWLTIQDMPSMGRVTRVYGYTTGRIHHFFSDIQTRYFYLLEYSPYVIDIKEHYPLLDAQELLRNQDVDIEKHVGDDGTPYVFTSTFLIRTKTRDGFREYARAVKSHEKLETKNVIERFEIERRYWEAKGIDWGIVTNKEIPKVMVKNIEWLHPAMELKKYEVFEANELEMLCDTLLRQINTVSKKMRFLLNDFDEFHQLECGTGINLFKYMVWKHQIHVDIESKIDLGKLMSSELKLNDSWTKGGTGANESHG</sequence>
<reference evidence="3" key="1">
    <citation type="submission" date="2017-05" db="EMBL/GenBank/DDBJ databases">
        <authorList>
            <person name="Varghese N."/>
            <person name="Submissions S."/>
        </authorList>
    </citation>
    <scope>NUCLEOTIDE SEQUENCE</scope>
    <source>
        <strain evidence="3">Su22</strain>
    </source>
</reference>
<dbReference type="EMBL" id="FXUF01000025">
    <property type="protein sequence ID" value="SMP72027.1"/>
    <property type="molecule type" value="Genomic_DNA"/>
</dbReference>
<proteinExistence type="predicted"/>
<dbReference type="GO" id="GO:0003676">
    <property type="term" value="F:nucleic acid binding"/>
    <property type="evidence" value="ECO:0007669"/>
    <property type="project" value="InterPro"/>
</dbReference>
<dbReference type="Pfam" id="PF08722">
    <property type="entry name" value="Tn7_TnsA-like_N"/>
    <property type="match status" value="1"/>
</dbReference>
<keyword evidence="4" id="KW-1185">Reference proteome</keyword>
<name>A0AA45WZ79_9CLOT</name>
<dbReference type="RefSeq" id="WP_283410878.1">
    <property type="nucleotide sequence ID" value="NZ_FXUF01000025.1"/>
</dbReference>
<dbReference type="Pfam" id="PF08721">
    <property type="entry name" value="Tn7_Tnp_TnsA_C"/>
    <property type="match status" value="1"/>
</dbReference>
<dbReference type="Gene3D" id="1.10.10.10">
    <property type="entry name" value="Winged helix-like DNA-binding domain superfamily/Winged helix DNA-binding domain"/>
    <property type="match status" value="1"/>
</dbReference>
<dbReference type="SUPFAM" id="SSF52980">
    <property type="entry name" value="Restriction endonuclease-like"/>
    <property type="match status" value="1"/>
</dbReference>
<feature type="domain" description="TnsA endonuclease C-terminal" evidence="1">
    <location>
        <begin position="168"/>
        <end position="250"/>
    </location>
</feature>
<dbReference type="Proteomes" id="UP001158066">
    <property type="component" value="Unassembled WGS sequence"/>
</dbReference>
<dbReference type="InterPro" id="IPR014833">
    <property type="entry name" value="TnsA_N"/>
</dbReference>
<evidence type="ECO:0000259" key="2">
    <source>
        <dbReference type="Pfam" id="PF08722"/>
    </source>
</evidence>
<evidence type="ECO:0000313" key="3">
    <source>
        <dbReference type="EMBL" id="SMP72027.1"/>
    </source>
</evidence>
<evidence type="ECO:0000259" key="1">
    <source>
        <dbReference type="Pfam" id="PF08721"/>
    </source>
</evidence>
<dbReference type="AlphaFoldDB" id="A0AA45WZ79"/>